<dbReference type="InterPro" id="IPR019004">
    <property type="entry name" value="YqeY/Aim41"/>
</dbReference>
<evidence type="ECO:0000313" key="2">
    <source>
        <dbReference type="Proteomes" id="UP000229740"/>
    </source>
</evidence>
<dbReference type="SUPFAM" id="SSF89095">
    <property type="entry name" value="GatB/YqeY motif"/>
    <property type="match status" value="1"/>
</dbReference>
<accession>A0A2G6DZV5</accession>
<sequence length="132" mass="14797">MGLQQQLKVDLKEAMKAKDSERTGAIRILMGEFGRQREKELDDEQVIAIIKKLIKSERELLAAKGEQESPFMAIMEGYLPRQASEAEILAWIGDNIDFTQFANKMQAMRPIMAHFGAAADGNMVKNILGSIE</sequence>
<evidence type="ECO:0008006" key="3">
    <source>
        <dbReference type="Google" id="ProtNLM"/>
    </source>
</evidence>
<dbReference type="AlphaFoldDB" id="A0A2G6DZV5"/>
<dbReference type="Pfam" id="PF09424">
    <property type="entry name" value="YqeY"/>
    <property type="match status" value="1"/>
</dbReference>
<reference evidence="1 2" key="1">
    <citation type="submission" date="2017-10" db="EMBL/GenBank/DDBJ databases">
        <title>Novel microbial diversity and functional potential in the marine mammal oral microbiome.</title>
        <authorList>
            <person name="Dudek N.K."/>
            <person name="Sun C.L."/>
            <person name="Burstein D."/>
            <person name="Kantor R.S."/>
            <person name="Aliaga Goltsman D.S."/>
            <person name="Bik E.M."/>
            <person name="Thomas B.C."/>
            <person name="Banfield J.F."/>
            <person name="Relman D.A."/>
        </authorList>
    </citation>
    <scope>NUCLEOTIDE SEQUENCE [LARGE SCALE GENOMIC DNA]</scope>
    <source>
        <strain evidence="1">DOLZORAL124_49_17</strain>
    </source>
</reference>
<comment type="caution">
    <text evidence="1">The sequence shown here is derived from an EMBL/GenBank/DDBJ whole genome shotgun (WGS) entry which is preliminary data.</text>
</comment>
<protein>
    <recommendedName>
        <fullName evidence="3">Glutamyl-tRNA amidotransferase</fullName>
    </recommendedName>
</protein>
<gene>
    <name evidence="1" type="ORF">CSB45_16250</name>
</gene>
<evidence type="ECO:0000313" key="1">
    <source>
        <dbReference type="EMBL" id="PID55366.1"/>
    </source>
</evidence>
<dbReference type="EMBL" id="PDPS01000136">
    <property type="protein sequence ID" value="PID55366.1"/>
    <property type="molecule type" value="Genomic_DNA"/>
</dbReference>
<dbReference type="GO" id="GO:0016884">
    <property type="term" value="F:carbon-nitrogen ligase activity, with glutamine as amido-N-donor"/>
    <property type="evidence" value="ECO:0007669"/>
    <property type="project" value="InterPro"/>
</dbReference>
<proteinExistence type="predicted"/>
<name>A0A2G6DZV5_9BACT</name>
<dbReference type="PANTHER" id="PTHR28055">
    <property type="entry name" value="ALTERED INHERITANCE OF MITOCHONDRIA PROTEIN 41, MITOCHONDRIAL"/>
    <property type="match status" value="1"/>
</dbReference>
<dbReference type="Gene3D" id="1.10.1510.10">
    <property type="entry name" value="Uncharacterised protein YqeY/AIM41 PF09424, N-terminal domain"/>
    <property type="match status" value="1"/>
</dbReference>
<dbReference type="PANTHER" id="PTHR28055:SF1">
    <property type="entry name" value="ALTERED INHERITANCE OF MITOCHONDRIA PROTEIN 41, MITOCHONDRIAL"/>
    <property type="match status" value="1"/>
</dbReference>
<dbReference type="Proteomes" id="UP000229740">
    <property type="component" value="Unassembled WGS sequence"/>
</dbReference>
<organism evidence="1 2">
    <name type="scientific">candidate division KSB3 bacterium</name>
    <dbReference type="NCBI Taxonomy" id="2044937"/>
    <lineage>
        <taxon>Bacteria</taxon>
        <taxon>candidate division KSB3</taxon>
    </lineage>
</organism>
<dbReference type="InterPro" id="IPR003789">
    <property type="entry name" value="Asn/Gln_tRNA_amidoTrase-B-like"/>
</dbReference>
<dbReference type="InterPro" id="IPR042184">
    <property type="entry name" value="YqeY/Aim41_N"/>
</dbReference>